<accession>A0ACB7X6I0</accession>
<keyword evidence="2" id="KW-1185">Reference proteome</keyword>
<dbReference type="EMBL" id="CM037156">
    <property type="protein sequence ID" value="KAH7836343.1"/>
    <property type="molecule type" value="Genomic_DNA"/>
</dbReference>
<name>A0ACB7X6I0_9ERIC</name>
<protein>
    <submittedName>
        <fullName evidence="1">Uncharacterized protein</fullName>
    </submittedName>
</protein>
<proteinExistence type="predicted"/>
<comment type="caution">
    <text evidence="1">The sequence shown here is derived from an EMBL/GenBank/DDBJ whole genome shotgun (WGS) entry which is preliminary data.</text>
</comment>
<dbReference type="Proteomes" id="UP000828048">
    <property type="component" value="Chromosome 6"/>
</dbReference>
<reference evidence="1 2" key="1">
    <citation type="journal article" date="2021" name="Hortic Res">
        <title>High-quality reference genome and annotation aids understanding of berry development for evergreen blueberry (Vaccinium darrowii).</title>
        <authorList>
            <person name="Yu J."/>
            <person name="Hulse-Kemp A.M."/>
            <person name="Babiker E."/>
            <person name="Staton M."/>
        </authorList>
    </citation>
    <scope>NUCLEOTIDE SEQUENCE [LARGE SCALE GENOMIC DNA]</scope>
    <source>
        <strain evidence="2">cv. NJ 8807/NJ 8810</strain>
        <tissue evidence="1">Young leaf</tissue>
    </source>
</reference>
<organism evidence="1 2">
    <name type="scientific">Vaccinium darrowii</name>
    <dbReference type="NCBI Taxonomy" id="229202"/>
    <lineage>
        <taxon>Eukaryota</taxon>
        <taxon>Viridiplantae</taxon>
        <taxon>Streptophyta</taxon>
        <taxon>Embryophyta</taxon>
        <taxon>Tracheophyta</taxon>
        <taxon>Spermatophyta</taxon>
        <taxon>Magnoliopsida</taxon>
        <taxon>eudicotyledons</taxon>
        <taxon>Gunneridae</taxon>
        <taxon>Pentapetalae</taxon>
        <taxon>asterids</taxon>
        <taxon>Ericales</taxon>
        <taxon>Ericaceae</taxon>
        <taxon>Vaccinioideae</taxon>
        <taxon>Vaccinieae</taxon>
        <taxon>Vaccinium</taxon>
    </lineage>
</organism>
<evidence type="ECO:0000313" key="2">
    <source>
        <dbReference type="Proteomes" id="UP000828048"/>
    </source>
</evidence>
<sequence length="281" mass="31537">MVNSSAQSVHGTTSNISLKVGNWNGQVDLMVYPLYDCELILGNEFFLVAKVTVMPHLGGILIADEKQPYFVPRHSKDKRIREGTGGWLSGIQEQKGLRKGEATYLAALVEIKPDVLVEVPDEVAGLLKEFSDVMPLELLKSLPLTCATDHKIGIWENAKTDAEYQQLVKKVKEGIVRRYWLEDGLLHAKGDWLYVPVLGGLRQVLLRETHDPQWARHPGRHLLAGVSTSPVIEYPRMVAREGPRNIVAWMHEVAANLWDKTIRNSAKALSWGGTQIWLRHG</sequence>
<evidence type="ECO:0000313" key="1">
    <source>
        <dbReference type="EMBL" id="KAH7836343.1"/>
    </source>
</evidence>
<gene>
    <name evidence="1" type="ORF">Vadar_000105</name>
</gene>